<reference evidence="2" key="1">
    <citation type="submission" date="2020-12" db="EMBL/GenBank/DDBJ databases">
        <title>Desulfobium dissulfuricans gen. nov., sp. nov., a novel mesophilic, sulfate-reducing bacterium isolated from a deep-sea hydrothermal vent.</title>
        <authorList>
            <person name="Hashimoto Y."/>
            <person name="Tame A."/>
            <person name="Sawayama S."/>
            <person name="Miyazaki J."/>
            <person name="Takai K."/>
            <person name="Nakagawa S."/>
        </authorList>
    </citation>
    <scope>NUCLEOTIDE SEQUENCE</scope>
    <source>
        <strain evidence="2">GF1</strain>
    </source>
</reference>
<dbReference type="AlphaFoldDB" id="A0A915U9X3"/>
<dbReference type="InterPro" id="IPR025392">
    <property type="entry name" value="DUF4124"/>
</dbReference>
<dbReference type="Pfam" id="PF13511">
    <property type="entry name" value="DUF4124"/>
    <property type="match status" value="1"/>
</dbReference>
<dbReference type="KEGG" id="ddu:GF1_12010"/>
<name>A0A915U9X3_9BACT</name>
<evidence type="ECO:0000313" key="3">
    <source>
        <dbReference type="Proteomes" id="UP001063350"/>
    </source>
</evidence>
<dbReference type="Proteomes" id="UP001063350">
    <property type="component" value="Chromosome"/>
</dbReference>
<organism evidence="2 3">
    <name type="scientific">Desulfolithobacter dissulfuricans</name>
    <dbReference type="NCBI Taxonomy" id="2795293"/>
    <lineage>
        <taxon>Bacteria</taxon>
        <taxon>Pseudomonadati</taxon>
        <taxon>Thermodesulfobacteriota</taxon>
        <taxon>Desulfobulbia</taxon>
        <taxon>Desulfobulbales</taxon>
        <taxon>Desulfobulbaceae</taxon>
        <taxon>Desulfolithobacter</taxon>
    </lineage>
</organism>
<evidence type="ECO:0000259" key="1">
    <source>
        <dbReference type="Pfam" id="PF13511"/>
    </source>
</evidence>
<evidence type="ECO:0000313" key="2">
    <source>
        <dbReference type="EMBL" id="BCO08825.1"/>
    </source>
</evidence>
<feature type="domain" description="DUF4124" evidence="1">
    <location>
        <begin position="45"/>
        <end position="69"/>
    </location>
</feature>
<dbReference type="EMBL" id="AP024233">
    <property type="protein sequence ID" value="BCO08825.1"/>
    <property type="molecule type" value="Genomic_DNA"/>
</dbReference>
<accession>A0A915U9X3</accession>
<keyword evidence="3" id="KW-1185">Reference proteome</keyword>
<sequence length="155" mass="17832">MLSAGIFIAGLSNYIKLKQKDNKAITLYKKDSAENQVATKNKKNKIYKWTDKDGKTHYSNVPVGPDRIKVIMAKFKEVERIRAEKKKKNEDRTLKYIVYLKDGGKVECSGVNKNENIIIAYTKTGLITNIDESKIDKIIKYQIIDNKVETSTWKK</sequence>
<protein>
    <recommendedName>
        <fullName evidence="1">DUF4124 domain-containing protein</fullName>
    </recommendedName>
</protein>
<gene>
    <name evidence="2" type="ORF">GF1_12010</name>
</gene>
<proteinExistence type="predicted"/>